<dbReference type="InterPro" id="IPR003593">
    <property type="entry name" value="AAA+_ATPase"/>
</dbReference>
<dbReference type="Gene3D" id="3.30.300.150">
    <property type="entry name" value="DNA polymerase III, tau subunit, domain V"/>
    <property type="match status" value="1"/>
</dbReference>
<dbReference type="InterPro" id="IPR038249">
    <property type="entry name" value="PolIII_tau_V_sf"/>
</dbReference>
<comment type="function">
    <text evidence="11">DNA polymerase III is a complex, multichain enzyme responsible for most of the replicative synthesis in bacteria. This DNA polymerase also exhibits 3' to 5' exonuclease activity.</text>
</comment>
<keyword evidence="8 11" id="KW-0067">ATP-binding</keyword>
<dbReference type="PANTHER" id="PTHR11669">
    <property type="entry name" value="REPLICATION FACTOR C / DNA POLYMERASE III GAMMA-TAU SUBUNIT"/>
    <property type="match status" value="1"/>
</dbReference>
<dbReference type="SMART" id="SM00382">
    <property type="entry name" value="AAA"/>
    <property type="match status" value="1"/>
</dbReference>
<dbReference type="Gene3D" id="1.10.8.60">
    <property type="match status" value="1"/>
</dbReference>
<dbReference type="GO" id="GO:0046872">
    <property type="term" value="F:metal ion binding"/>
    <property type="evidence" value="ECO:0007669"/>
    <property type="project" value="UniProtKB-KW"/>
</dbReference>
<reference evidence="15" key="2">
    <citation type="submission" date="2019-07" db="EMBL/GenBank/DDBJ databases">
        <authorList>
            <person name="Whitman W."/>
            <person name="Huntemann M."/>
            <person name="Clum A."/>
            <person name="Pillay M."/>
            <person name="Palaniappan K."/>
            <person name="Varghese N."/>
            <person name="Mikhailova N."/>
            <person name="Stamatis D."/>
            <person name="Reddy T."/>
            <person name="Daum C."/>
            <person name="Shapiro N."/>
            <person name="Ivanova N."/>
            <person name="Kyrpides N."/>
            <person name="Woyke T."/>
        </authorList>
    </citation>
    <scope>NUCLEOTIDE SEQUENCE</scope>
    <source>
        <strain evidence="15">CGMCC 1.10685</strain>
    </source>
</reference>
<keyword evidence="3 11" id="KW-0548">Nucleotidyltransferase</keyword>
<dbReference type="Gene3D" id="3.40.50.300">
    <property type="entry name" value="P-loop containing nucleotide triphosphate hydrolases"/>
    <property type="match status" value="1"/>
</dbReference>
<feature type="region of interest" description="Disordered" evidence="12">
    <location>
        <begin position="411"/>
        <end position="470"/>
    </location>
</feature>
<accession>A0A562PIT2</accession>
<evidence type="ECO:0000256" key="5">
    <source>
        <dbReference type="ARBA" id="ARBA00022723"/>
    </source>
</evidence>
<dbReference type="Gene3D" id="1.20.272.10">
    <property type="match status" value="1"/>
</dbReference>
<dbReference type="NCBIfam" id="NF008975">
    <property type="entry name" value="PRK12323.1"/>
    <property type="match status" value="1"/>
</dbReference>
<dbReference type="Pfam" id="PF13177">
    <property type="entry name" value="DNA_pol3_delta2"/>
    <property type="match status" value="1"/>
</dbReference>
<dbReference type="GO" id="GO:0009360">
    <property type="term" value="C:DNA polymerase III complex"/>
    <property type="evidence" value="ECO:0007669"/>
    <property type="project" value="InterPro"/>
</dbReference>
<evidence type="ECO:0000256" key="6">
    <source>
        <dbReference type="ARBA" id="ARBA00022741"/>
    </source>
</evidence>
<sequence>MSYQVLARKYRPRNFETLVGQEHVVRALTHALGTGRLHHAYLFTGTRGVGKTTLSRILAKSLNCTGPDGNGGITATPCGVCEACTAIDGGRFVDYIEMDAASNRGVDEMAQLLEQAVYAPTNARFKVYMIDEVHMLTNHAFNAMLKTLEEPPEHVKFILATTDPQKIPVTVLSRCLQFNLKQMPPGHIVGHLENILGQEGVTFEQPALRLLAQGAHGSMRDALSLTDQAIAYAAGAVTLDAVQGMLGALDQSYLIRLLDALANKDGADLMAVADEMASRSLSYNGALQDLGTLLHRIALAQTVPAAVPEDLPEYADIVRLAGVFDAEEVQLYYQIAVHGRNELGLAPDEYAGFSMTLLRMLAFRPGVGGAEGAPGGGSVNARPAPGAAPARAAMAAARPAAAAAASAMVPATASQPAPQPPQIAQPAPQPAAPQAPSPAPAPAPAAPVQMPAAAQPAPAAPRPSGPVSPARAAINAALEAARAAAAARTGARPPMPRPGPADGGAPAATAQAAPPAVAQAKPAPWEEAPAAGHAEAAVLEAPPVVQPQVRQAPPPQEEDDLPPWVTEFSDDSAVAAPGTQPAQGQQGQTAHARAEAPQQPAAAPARQPAPAKAPYAYVITPVAELDWDGNWPLLAAHLPLRGVAQQLATQAELIDCQMDGNAALFRLRCPIDTWRTPANVEKLTAALSERFNRPARVETELGPVWYTTAAEQQAHREACQRQAEDTVHNDPFVQAMVREFGAFVVPGSIVAPMTPAH</sequence>
<dbReference type="CDD" id="cd00009">
    <property type="entry name" value="AAA"/>
    <property type="match status" value="1"/>
</dbReference>
<keyword evidence="6 11" id="KW-0547">Nucleotide-binding</keyword>
<dbReference type="EC" id="2.7.7.7" evidence="11"/>
<feature type="compositionally biased region" description="Low complexity" evidence="12">
    <location>
        <begin position="503"/>
        <end position="532"/>
    </location>
</feature>
<dbReference type="InterPro" id="IPR022754">
    <property type="entry name" value="DNA_pol_III_gamma-3"/>
</dbReference>
<evidence type="ECO:0000256" key="11">
    <source>
        <dbReference type="RuleBase" id="RU364063"/>
    </source>
</evidence>
<evidence type="ECO:0000256" key="7">
    <source>
        <dbReference type="ARBA" id="ARBA00022833"/>
    </source>
</evidence>
<keyword evidence="2 11" id="KW-0808">Transferase</keyword>
<dbReference type="OrthoDB" id="9810148at2"/>
<dbReference type="GO" id="GO:0003677">
    <property type="term" value="F:DNA binding"/>
    <property type="evidence" value="ECO:0007669"/>
    <property type="project" value="InterPro"/>
</dbReference>
<evidence type="ECO:0000256" key="1">
    <source>
        <dbReference type="ARBA" id="ARBA00006360"/>
    </source>
</evidence>
<dbReference type="FunFam" id="1.20.272.10:FF:000003">
    <property type="entry name" value="DNA polymerase III subunit gamma/tau"/>
    <property type="match status" value="1"/>
</dbReference>
<dbReference type="GO" id="GO:0006261">
    <property type="term" value="P:DNA-templated DNA replication"/>
    <property type="evidence" value="ECO:0007669"/>
    <property type="project" value="TreeGrafter"/>
</dbReference>
<dbReference type="EMBL" id="VLKW01000009">
    <property type="protein sequence ID" value="TWI44372.1"/>
    <property type="molecule type" value="Genomic_DNA"/>
</dbReference>
<feature type="compositionally biased region" description="Pro residues" evidence="12">
    <location>
        <begin position="417"/>
        <end position="445"/>
    </location>
</feature>
<dbReference type="EMBL" id="CP046904">
    <property type="protein sequence ID" value="QGZ41957.1"/>
    <property type="molecule type" value="Genomic_DNA"/>
</dbReference>
<dbReference type="PANTHER" id="PTHR11669:SF0">
    <property type="entry name" value="PROTEIN STICHEL-LIKE 2"/>
    <property type="match status" value="1"/>
</dbReference>
<gene>
    <name evidence="11" type="primary">dnaX</name>
    <name evidence="14" type="ORF">GO485_24845</name>
    <name evidence="15" type="ORF">IP92_04321</name>
</gene>
<dbReference type="InterPro" id="IPR012763">
    <property type="entry name" value="DNA_pol_III_sug/sutau_N"/>
</dbReference>
<evidence type="ECO:0000313" key="15">
    <source>
        <dbReference type="EMBL" id="TWI44372.1"/>
    </source>
</evidence>
<feature type="region of interest" description="Disordered" evidence="12">
    <location>
        <begin position="484"/>
        <end position="532"/>
    </location>
</feature>
<evidence type="ECO:0000256" key="9">
    <source>
        <dbReference type="ARBA" id="ARBA00022932"/>
    </source>
</evidence>
<feature type="region of interest" description="Disordered" evidence="12">
    <location>
        <begin position="574"/>
        <end position="610"/>
    </location>
</feature>
<evidence type="ECO:0000256" key="2">
    <source>
        <dbReference type="ARBA" id="ARBA00022679"/>
    </source>
</evidence>
<evidence type="ECO:0000313" key="16">
    <source>
        <dbReference type="Proteomes" id="UP000315112"/>
    </source>
</evidence>
<evidence type="ECO:0000256" key="3">
    <source>
        <dbReference type="ARBA" id="ARBA00022695"/>
    </source>
</evidence>
<evidence type="ECO:0000259" key="13">
    <source>
        <dbReference type="SMART" id="SM00382"/>
    </source>
</evidence>
<dbReference type="InterPro" id="IPR008921">
    <property type="entry name" value="DNA_pol3_clamp-load_cplx_C"/>
</dbReference>
<reference evidence="14 17" key="3">
    <citation type="submission" date="2019-12" db="EMBL/GenBank/DDBJ databases">
        <title>Draft Genome Sequences of Six Type Strains of the Genus Massilia.</title>
        <authorList>
            <person name="Miess H."/>
            <person name="Frediansyah A."/>
            <person name="Goeker M."/>
            <person name="Gross H."/>
        </authorList>
    </citation>
    <scope>NUCLEOTIDE SEQUENCE [LARGE SCALE GENOMIC DNA]</scope>
    <source>
        <strain evidence="14 17">DSM 26639</strain>
    </source>
</reference>
<dbReference type="RefSeq" id="WP_145878998.1">
    <property type="nucleotide sequence ID" value="NZ_CP046904.1"/>
</dbReference>
<feature type="domain" description="AAA+ ATPase" evidence="13">
    <location>
        <begin position="37"/>
        <end position="184"/>
    </location>
</feature>
<dbReference type="GO" id="GO:0003887">
    <property type="term" value="F:DNA-directed DNA polymerase activity"/>
    <property type="evidence" value="ECO:0007669"/>
    <property type="project" value="UniProtKB-KW"/>
</dbReference>
<keyword evidence="4 11" id="KW-0235">DNA replication</keyword>
<evidence type="ECO:0000256" key="10">
    <source>
        <dbReference type="ARBA" id="ARBA00049244"/>
    </source>
</evidence>
<dbReference type="SUPFAM" id="SSF48019">
    <property type="entry name" value="post-AAA+ oligomerization domain-like"/>
    <property type="match status" value="1"/>
</dbReference>
<dbReference type="CDD" id="cd18137">
    <property type="entry name" value="HLD_clamp_pol_III_gamma_tau"/>
    <property type="match status" value="1"/>
</dbReference>
<dbReference type="InterPro" id="IPR045085">
    <property type="entry name" value="HLD_clamp_pol_III_gamma_tau"/>
</dbReference>
<dbReference type="NCBIfam" id="TIGR02397">
    <property type="entry name" value="dnaX_nterm"/>
    <property type="match status" value="1"/>
</dbReference>
<dbReference type="Pfam" id="PF22608">
    <property type="entry name" value="DNAX_ATPase_lid"/>
    <property type="match status" value="1"/>
</dbReference>
<feature type="compositionally biased region" description="Low complexity" evidence="12">
    <location>
        <begin position="575"/>
        <end position="610"/>
    </location>
</feature>
<evidence type="ECO:0000313" key="17">
    <source>
        <dbReference type="Proteomes" id="UP000437862"/>
    </source>
</evidence>
<comment type="subunit">
    <text evidence="11">DNA polymerase III contains a core (composed of alpha, epsilon and theta chains) that associates with a tau subunit. This core dimerizes to form the POLIII' complex. PolIII' associates with the gamma complex (composed of gamma, delta, delta', psi and chi chains) and with the beta chain to form the complete DNA polymerase III complex.</text>
</comment>
<dbReference type="Proteomes" id="UP000315112">
    <property type="component" value="Unassembled WGS sequence"/>
</dbReference>
<dbReference type="SUPFAM" id="SSF52540">
    <property type="entry name" value="P-loop containing nucleoside triphosphate hydrolases"/>
    <property type="match status" value="1"/>
</dbReference>
<dbReference type="NCBIfam" id="NF005942">
    <property type="entry name" value="PRK07994.1"/>
    <property type="match status" value="1"/>
</dbReference>
<evidence type="ECO:0000256" key="8">
    <source>
        <dbReference type="ARBA" id="ARBA00022840"/>
    </source>
</evidence>
<keyword evidence="17" id="KW-1185">Reference proteome</keyword>
<comment type="catalytic activity">
    <reaction evidence="10 11">
        <text>DNA(n) + a 2'-deoxyribonucleoside 5'-triphosphate = DNA(n+1) + diphosphate</text>
        <dbReference type="Rhea" id="RHEA:22508"/>
        <dbReference type="Rhea" id="RHEA-COMP:17339"/>
        <dbReference type="Rhea" id="RHEA-COMP:17340"/>
        <dbReference type="ChEBI" id="CHEBI:33019"/>
        <dbReference type="ChEBI" id="CHEBI:61560"/>
        <dbReference type="ChEBI" id="CHEBI:173112"/>
        <dbReference type="EC" id="2.7.7.7"/>
    </reaction>
</comment>
<dbReference type="GO" id="GO:0005524">
    <property type="term" value="F:ATP binding"/>
    <property type="evidence" value="ECO:0007669"/>
    <property type="project" value="UniProtKB-KW"/>
</dbReference>
<reference evidence="15 16" key="1">
    <citation type="journal article" date="2015" name="Stand. Genomic Sci.">
        <title>Genomic Encyclopedia of Bacterial and Archaeal Type Strains, Phase III: the genomes of soil and plant-associated and newly described type strains.</title>
        <authorList>
            <person name="Whitman W.B."/>
            <person name="Woyke T."/>
            <person name="Klenk H.P."/>
            <person name="Zhou Y."/>
            <person name="Lilburn T.G."/>
            <person name="Beck B.J."/>
            <person name="De Vos P."/>
            <person name="Vandamme P."/>
            <person name="Eisen J.A."/>
            <person name="Garrity G."/>
            <person name="Hugenholtz P."/>
            <person name="Kyrpides N.C."/>
        </authorList>
    </citation>
    <scope>NUCLEOTIDE SEQUENCE [LARGE SCALE GENOMIC DNA]</scope>
    <source>
        <strain evidence="15 16">CGMCC 1.10685</strain>
    </source>
</reference>
<organism evidence="15 16">
    <name type="scientific">Pseudoduganella flava</name>
    <dbReference type="NCBI Taxonomy" id="871742"/>
    <lineage>
        <taxon>Bacteria</taxon>
        <taxon>Pseudomonadati</taxon>
        <taxon>Pseudomonadota</taxon>
        <taxon>Betaproteobacteria</taxon>
        <taxon>Burkholderiales</taxon>
        <taxon>Oxalobacteraceae</taxon>
        <taxon>Telluria group</taxon>
        <taxon>Pseudoduganella</taxon>
    </lineage>
</organism>
<evidence type="ECO:0000313" key="14">
    <source>
        <dbReference type="EMBL" id="QGZ41957.1"/>
    </source>
</evidence>
<dbReference type="Proteomes" id="UP000437862">
    <property type="component" value="Chromosome"/>
</dbReference>
<dbReference type="InterPro" id="IPR050238">
    <property type="entry name" value="DNA_Rep/Repair_Clamp_Loader"/>
</dbReference>
<dbReference type="InterPro" id="IPR027417">
    <property type="entry name" value="P-loop_NTPase"/>
</dbReference>
<dbReference type="FunFam" id="3.40.50.300:FF:000014">
    <property type="entry name" value="DNA polymerase III subunit gamma/tau"/>
    <property type="match status" value="1"/>
</dbReference>
<keyword evidence="5" id="KW-0479">Metal-binding</keyword>
<name>A0A562PIT2_9BURK</name>
<evidence type="ECO:0000256" key="12">
    <source>
        <dbReference type="SAM" id="MobiDB-lite"/>
    </source>
</evidence>
<protein>
    <recommendedName>
        <fullName evidence="11">DNA polymerase III subunit gamma/tau</fullName>
        <ecNumber evidence="11">2.7.7.7</ecNumber>
    </recommendedName>
</protein>
<comment type="similarity">
    <text evidence="1 11">Belongs to the DnaX/STICHEL family.</text>
</comment>
<proteinExistence type="inferred from homology"/>
<dbReference type="Pfam" id="PF12169">
    <property type="entry name" value="DNA_pol3_gamma3"/>
    <property type="match status" value="1"/>
</dbReference>
<dbReference type="FunFam" id="1.10.8.60:FF:000013">
    <property type="entry name" value="DNA polymerase III subunit gamma/tau"/>
    <property type="match status" value="1"/>
</dbReference>
<dbReference type="AlphaFoldDB" id="A0A562PIT2"/>
<evidence type="ECO:0000256" key="4">
    <source>
        <dbReference type="ARBA" id="ARBA00022705"/>
    </source>
</evidence>
<keyword evidence="7" id="KW-0862">Zinc</keyword>
<feature type="compositionally biased region" description="Low complexity" evidence="12">
    <location>
        <begin position="446"/>
        <end position="457"/>
    </location>
</feature>
<keyword evidence="9 11" id="KW-0239">DNA-directed DNA polymerase</keyword>